<evidence type="ECO:0000313" key="7">
    <source>
        <dbReference type="Proteomes" id="UP000001861"/>
    </source>
</evidence>
<feature type="active site" evidence="2">
    <location>
        <position position="94"/>
    </location>
</feature>
<accession>A8NQA9</accession>
<organism evidence="6 7">
    <name type="scientific">Coprinopsis cinerea (strain Okayama-7 / 130 / ATCC MYA-4618 / FGSC 9003)</name>
    <name type="common">Inky cap fungus</name>
    <name type="synonym">Hormographiella aspergillata</name>
    <dbReference type="NCBI Taxonomy" id="240176"/>
    <lineage>
        <taxon>Eukaryota</taxon>
        <taxon>Fungi</taxon>
        <taxon>Dikarya</taxon>
        <taxon>Basidiomycota</taxon>
        <taxon>Agaricomycotina</taxon>
        <taxon>Agaricomycetes</taxon>
        <taxon>Agaricomycetidae</taxon>
        <taxon>Agaricales</taxon>
        <taxon>Agaricineae</taxon>
        <taxon>Psathyrellaceae</taxon>
        <taxon>Coprinopsis</taxon>
    </lineage>
</organism>
<feature type="domain" description="Peptidase A1" evidence="5">
    <location>
        <begin position="78"/>
        <end position="456"/>
    </location>
</feature>
<evidence type="ECO:0000256" key="4">
    <source>
        <dbReference type="SAM" id="SignalP"/>
    </source>
</evidence>
<feature type="active site" evidence="2">
    <location>
        <position position="334"/>
    </location>
</feature>
<feature type="compositionally biased region" description="Polar residues" evidence="3">
    <location>
        <begin position="534"/>
        <end position="546"/>
    </location>
</feature>
<dbReference type="OMA" id="PCTSNHT"/>
<evidence type="ECO:0000256" key="1">
    <source>
        <dbReference type="ARBA" id="ARBA00007447"/>
    </source>
</evidence>
<dbReference type="Pfam" id="PF00026">
    <property type="entry name" value="Asp"/>
    <property type="match status" value="1"/>
</dbReference>
<dbReference type="SUPFAM" id="SSF50630">
    <property type="entry name" value="Acid proteases"/>
    <property type="match status" value="1"/>
</dbReference>
<evidence type="ECO:0000259" key="5">
    <source>
        <dbReference type="PROSITE" id="PS51767"/>
    </source>
</evidence>
<dbReference type="InterPro" id="IPR034164">
    <property type="entry name" value="Pepsin-like_dom"/>
</dbReference>
<dbReference type="PANTHER" id="PTHR47966:SF74">
    <property type="entry name" value="AGR407CP"/>
    <property type="match status" value="1"/>
</dbReference>
<dbReference type="InterPro" id="IPR001461">
    <property type="entry name" value="Aspartic_peptidase_A1"/>
</dbReference>
<feature type="chain" id="PRO_5002724768" description="Peptidase A1 domain-containing protein" evidence="4">
    <location>
        <begin position="27"/>
        <end position="570"/>
    </location>
</feature>
<dbReference type="eggNOG" id="KOG1339">
    <property type="taxonomic scope" value="Eukaryota"/>
</dbReference>
<evidence type="ECO:0000256" key="3">
    <source>
        <dbReference type="SAM" id="MobiDB-lite"/>
    </source>
</evidence>
<name>A8NQA9_COPC7</name>
<dbReference type="EMBL" id="AACS02000008">
    <property type="protein sequence ID" value="EAU86301.1"/>
    <property type="molecule type" value="Genomic_DNA"/>
</dbReference>
<reference evidence="6 7" key="1">
    <citation type="journal article" date="2010" name="Proc. Natl. Acad. Sci. U.S.A.">
        <title>Insights into evolution of multicellular fungi from the assembled chromosomes of the mushroom Coprinopsis cinerea (Coprinus cinereus).</title>
        <authorList>
            <person name="Stajich J.E."/>
            <person name="Wilke S.K."/>
            <person name="Ahren D."/>
            <person name="Au C.H."/>
            <person name="Birren B.W."/>
            <person name="Borodovsky M."/>
            <person name="Burns C."/>
            <person name="Canback B."/>
            <person name="Casselton L.A."/>
            <person name="Cheng C.K."/>
            <person name="Deng J."/>
            <person name="Dietrich F.S."/>
            <person name="Fargo D.C."/>
            <person name="Farman M.L."/>
            <person name="Gathman A.C."/>
            <person name="Goldberg J."/>
            <person name="Guigo R."/>
            <person name="Hoegger P.J."/>
            <person name="Hooker J.B."/>
            <person name="Huggins A."/>
            <person name="James T.Y."/>
            <person name="Kamada T."/>
            <person name="Kilaru S."/>
            <person name="Kodira C."/>
            <person name="Kues U."/>
            <person name="Kupfer D."/>
            <person name="Kwan H.S."/>
            <person name="Lomsadze A."/>
            <person name="Li W."/>
            <person name="Lilly W.W."/>
            <person name="Ma L.J."/>
            <person name="Mackey A.J."/>
            <person name="Manning G."/>
            <person name="Martin F."/>
            <person name="Muraguchi H."/>
            <person name="Natvig D.O."/>
            <person name="Palmerini H."/>
            <person name="Ramesh M.A."/>
            <person name="Rehmeyer C.J."/>
            <person name="Roe B.A."/>
            <person name="Shenoy N."/>
            <person name="Stanke M."/>
            <person name="Ter-Hovhannisyan V."/>
            <person name="Tunlid A."/>
            <person name="Velagapudi R."/>
            <person name="Vision T.J."/>
            <person name="Zeng Q."/>
            <person name="Zolan M.E."/>
            <person name="Pukkila P.J."/>
        </authorList>
    </citation>
    <scope>NUCLEOTIDE SEQUENCE [LARGE SCALE GENOMIC DNA]</scope>
    <source>
        <strain evidence="7">Okayama-7 / 130 / ATCC MYA-4618 / FGSC 9003</strain>
    </source>
</reference>
<dbReference type="InterPro" id="IPR033121">
    <property type="entry name" value="PEPTIDASE_A1"/>
</dbReference>
<protein>
    <recommendedName>
        <fullName evidence="5">Peptidase A1 domain-containing protein</fullName>
    </recommendedName>
</protein>
<dbReference type="PANTHER" id="PTHR47966">
    <property type="entry name" value="BETA-SITE APP-CLEAVING ENZYME, ISOFORM A-RELATED"/>
    <property type="match status" value="1"/>
</dbReference>
<dbReference type="InParanoid" id="A8NQA9"/>
<dbReference type="OrthoDB" id="3089at2759"/>
<dbReference type="Gene3D" id="2.40.70.10">
    <property type="entry name" value="Acid Proteases"/>
    <property type="match status" value="2"/>
</dbReference>
<dbReference type="PRINTS" id="PR00792">
    <property type="entry name" value="PEPSIN"/>
</dbReference>
<dbReference type="CDD" id="cd05471">
    <property type="entry name" value="pepsin_like"/>
    <property type="match status" value="1"/>
</dbReference>
<dbReference type="AlphaFoldDB" id="A8NQA9"/>
<dbReference type="KEGG" id="cci:CC1G_08025"/>
<dbReference type="GO" id="GO:0006508">
    <property type="term" value="P:proteolysis"/>
    <property type="evidence" value="ECO:0007669"/>
    <property type="project" value="InterPro"/>
</dbReference>
<gene>
    <name evidence="6" type="ORF">CC1G_08025</name>
</gene>
<feature type="signal peptide" evidence="4">
    <location>
        <begin position="1"/>
        <end position="26"/>
    </location>
</feature>
<dbReference type="RefSeq" id="XP_001835516.1">
    <property type="nucleotide sequence ID" value="XM_001835464.1"/>
</dbReference>
<keyword evidence="7" id="KW-1185">Reference proteome</keyword>
<evidence type="ECO:0000313" key="6">
    <source>
        <dbReference type="EMBL" id="EAU86301.1"/>
    </source>
</evidence>
<feature type="region of interest" description="Disordered" evidence="3">
    <location>
        <begin position="522"/>
        <end position="546"/>
    </location>
</feature>
<dbReference type="PROSITE" id="PS51767">
    <property type="entry name" value="PEPTIDASE_A1"/>
    <property type="match status" value="1"/>
</dbReference>
<proteinExistence type="inferred from homology"/>
<dbReference type="VEuPathDB" id="FungiDB:CC1G_08025"/>
<dbReference type="Proteomes" id="UP000001861">
    <property type="component" value="Unassembled WGS sequence"/>
</dbReference>
<evidence type="ECO:0000256" key="2">
    <source>
        <dbReference type="PIRSR" id="PIRSR601461-1"/>
    </source>
</evidence>
<dbReference type="GeneID" id="6012048"/>
<dbReference type="InterPro" id="IPR021109">
    <property type="entry name" value="Peptidase_aspartic_dom_sf"/>
</dbReference>
<dbReference type="GO" id="GO:0004190">
    <property type="term" value="F:aspartic-type endopeptidase activity"/>
    <property type="evidence" value="ECO:0007669"/>
    <property type="project" value="InterPro"/>
</dbReference>
<sequence length="570" mass="61393">MVFNDGSRIWTTTVVISVLCLWQVLALPSSYSGSRDAVEKRDGGYDLPIQVRSIPRKLSRRGEVSGSIGLGNNADLLYTVPMRIGNTVAPLHIDTGSSDLWIASDRCTTNACANSPIPRYPRSSMRSTQTDVQMFYGDSTTGTFAFGEVALDTATIAGVAMVDQPFGVVNDTDNPVVMFGTSGIFGLGFPSGSKVQSALTNTRTGSLFPTDDLIAATYTDGPLLSRISMTGELQMPMFTVTLQRSTIDIEGEGLLTIGRLPPGIDNSTLTWVPIRLYNATEGGMRPPNFAPNEVYPFRWEIDIDGVYLNGRRLPDSTIPARNGMDSRRNSALLDTGNSILRGPEDVVNNILTTVSPNFDPDNANSLPSFPCQIPQTLAFEIGGKMFPIDPRDFIGQIEPNNARDCVADNLVSTDAPTISALYRWSLGAPFFRSNLVAFHYGNLTHPSVDPPRIGILSNVPDNANELLLQAVRDARNNGGNFEQTLELPPTGHVETEVPRTVTRIPPSATSETTYTLALSATDIGNGGRVPQATGGPTTGSENSGASSISNFVDSQRTLFSFVVLLALWSL</sequence>
<comment type="similarity">
    <text evidence="1">Belongs to the peptidase A1 family.</text>
</comment>
<keyword evidence="4" id="KW-0732">Signal</keyword>
<comment type="caution">
    <text evidence="6">The sequence shown here is derived from an EMBL/GenBank/DDBJ whole genome shotgun (WGS) entry which is preliminary data.</text>
</comment>